<dbReference type="Gene3D" id="2.40.30.170">
    <property type="match status" value="1"/>
</dbReference>
<dbReference type="SUPFAM" id="SSF111369">
    <property type="entry name" value="HlyD-like secretion proteins"/>
    <property type="match status" value="1"/>
</dbReference>
<proteinExistence type="predicted"/>
<dbReference type="Proteomes" id="UP000220828">
    <property type="component" value="Unassembled WGS sequence"/>
</dbReference>
<dbReference type="EMBL" id="PCMW01000049">
    <property type="protein sequence ID" value="PDS24026.1"/>
    <property type="molecule type" value="Genomic_DNA"/>
</dbReference>
<dbReference type="OrthoDB" id="869610at2"/>
<organism evidence="3 4">
    <name type="scientific">Flavobacterium branchiophilum</name>
    <dbReference type="NCBI Taxonomy" id="55197"/>
    <lineage>
        <taxon>Bacteria</taxon>
        <taxon>Pseudomonadati</taxon>
        <taxon>Bacteroidota</taxon>
        <taxon>Flavobacteriia</taxon>
        <taxon>Flavobacteriales</taxon>
        <taxon>Flavobacteriaceae</taxon>
        <taxon>Flavobacterium</taxon>
    </lineage>
</organism>
<evidence type="ECO:0000313" key="3">
    <source>
        <dbReference type="EMBL" id="PDS24026.1"/>
    </source>
</evidence>
<evidence type="ECO:0000256" key="2">
    <source>
        <dbReference type="ARBA" id="ARBA00023054"/>
    </source>
</evidence>
<dbReference type="PROSITE" id="PS51257">
    <property type="entry name" value="PROKAR_LIPOPROTEIN"/>
    <property type="match status" value="1"/>
</dbReference>
<name>A0A2H3KI04_9FLAO</name>
<dbReference type="GO" id="GO:0030313">
    <property type="term" value="C:cell envelope"/>
    <property type="evidence" value="ECO:0007669"/>
    <property type="project" value="UniProtKB-SubCell"/>
</dbReference>
<protein>
    <submittedName>
        <fullName evidence="3">RND transporter</fullName>
    </submittedName>
</protein>
<dbReference type="PANTHER" id="PTHR32347">
    <property type="entry name" value="EFFLUX SYSTEM COMPONENT YKNX-RELATED"/>
    <property type="match status" value="1"/>
</dbReference>
<accession>A0A2H3KI04</accession>
<evidence type="ECO:0000256" key="1">
    <source>
        <dbReference type="ARBA" id="ARBA00004196"/>
    </source>
</evidence>
<sequence length="362" mass="40059">MFRTINGILLVFLLVSCGKSTDVKPVVQDIKELVFASGELEWDDAYNLTAQTDGVLRAASFDVGTVVAKGTLLGSIDNENNKINSQVAAGQLVIANENTTAQAPQLQQLEQQIGYAAQKYKQDQQQAERYERLYGSQSVAKVEYENAQLMAQNALSNWNALREQKKQLLQQAKQQQLSARGQFDNNKVYEQYNQLVVSESGRVVKKLKTTGDFVRKGDVVAVIANDKKIEGVLHVDENNIGKMQLGQLVFVQLNTNKSKVYKGKIAEILAAYDEKSQSFICKVLFDEVLPSTLFGTQLEANVLVGEKKRALLIPREYVGFGNKVSVKGRDQNVIIKTGIVSSDYVEVLEGIGPDDVLIPLKP</sequence>
<gene>
    <name evidence="3" type="ORF">B0A77_09400</name>
</gene>
<dbReference type="Gene3D" id="1.10.287.470">
    <property type="entry name" value="Helix hairpin bin"/>
    <property type="match status" value="1"/>
</dbReference>
<dbReference type="RefSeq" id="WP_014084488.1">
    <property type="nucleotide sequence ID" value="NZ_CBCSFI010000055.1"/>
</dbReference>
<dbReference type="OMA" id="TQSFICK"/>
<dbReference type="Gene3D" id="2.40.50.100">
    <property type="match status" value="1"/>
</dbReference>
<dbReference type="InterPro" id="IPR050465">
    <property type="entry name" value="UPF0194_transport"/>
</dbReference>
<dbReference type="AlphaFoldDB" id="A0A2H3KI04"/>
<comment type="subcellular location">
    <subcellularLocation>
        <location evidence="1">Cell envelope</location>
    </subcellularLocation>
</comment>
<reference evidence="3 4" key="1">
    <citation type="submission" date="2017-09" db="EMBL/GenBank/DDBJ databases">
        <title>Whole genomes of Flavobacteriaceae.</title>
        <authorList>
            <person name="Stine C."/>
            <person name="Li C."/>
            <person name="Tadesse D."/>
        </authorList>
    </citation>
    <scope>NUCLEOTIDE SEQUENCE [LARGE SCALE GENOMIC DNA]</scope>
    <source>
        <strain evidence="3 4">ATCC 35036</strain>
    </source>
</reference>
<evidence type="ECO:0000313" key="4">
    <source>
        <dbReference type="Proteomes" id="UP000220828"/>
    </source>
</evidence>
<comment type="caution">
    <text evidence="3">The sequence shown here is derived from an EMBL/GenBank/DDBJ whole genome shotgun (WGS) entry which is preliminary data.</text>
</comment>
<keyword evidence="2" id="KW-0175">Coiled coil</keyword>